<dbReference type="AlphaFoldDB" id="A0A8I1M6X9"/>
<protein>
    <submittedName>
        <fullName evidence="2">VOC family protein</fullName>
    </submittedName>
</protein>
<dbReference type="Proteomes" id="UP000664405">
    <property type="component" value="Unassembled WGS sequence"/>
</dbReference>
<reference evidence="2" key="1">
    <citation type="submission" date="2020-12" db="EMBL/GenBank/DDBJ databases">
        <title>Oil enriched cultivation method for isolating marine PHA-producing bacteria.</title>
        <authorList>
            <person name="Zheng W."/>
            <person name="Yu S."/>
            <person name="Huang Y."/>
        </authorList>
    </citation>
    <scope>NUCLEOTIDE SEQUENCE</scope>
    <source>
        <strain evidence="2">SY-2-3</strain>
    </source>
</reference>
<evidence type="ECO:0000313" key="2">
    <source>
        <dbReference type="EMBL" id="MBN8196415.1"/>
    </source>
</evidence>
<dbReference type="PANTHER" id="PTHR36503">
    <property type="entry name" value="BLR2520 PROTEIN"/>
    <property type="match status" value="1"/>
</dbReference>
<dbReference type="RefSeq" id="WP_206927159.1">
    <property type="nucleotide sequence ID" value="NZ_JAEKJW010000002.1"/>
</dbReference>
<dbReference type="Gene3D" id="3.10.180.10">
    <property type="entry name" value="2,3-Dihydroxybiphenyl 1,2-Dioxygenase, domain 1"/>
    <property type="match status" value="1"/>
</dbReference>
<proteinExistence type="predicted"/>
<dbReference type="InterPro" id="IPR004360">
    <property type="entry name" value="Glyas_Fos-R_dOase_dom"/>
</dbReference>
<organism evidence="2 3">
    <name type="scientific">Thalassospira povalilytica</name>
    <dbReference type="NCBI Taxonomy" id="732237"/>
    <lineage>
        <taxon>Bacteria</taxon>
        <taxon>Pseudomonadati</taxon>
        <taxon>Pseudomonadota</taxon>
        <taxon>Alphaproteobacteria</taxon>
        <taxon>Rhodospirillales</taxon>
        <taxon>Thalassospiraceae</taxon>
        <taxon>Thalassospira</taxon>
    </lineage>
</organism>
<dbReference type="SUPFAM" id="SSF54593">
    <property type="entry name" value="Glyoxalase/Bleomycin resistance protein/Dihydroxybiphenyl dioxygenase"/>
    <property type="match status" value="1"/>
</dbReference>
<dbReference type="InterPro" id="IPR037523">
    <property type="entry name" value="VOC_core"/>
</dbReference>
<feature type="domain" description="VOC" evidence="1">
    <location>
        <begin position="4"/>
        <end position="125"/>
    </location>
</feature>
<dbReference type="Pfam" id="PF00903">
    <property type="entry name" value="Glyoxalase"/>
    <property type="match status" value="1"/>
</dbReference>
<dbReference type="PROSITE" id="PS51819">
    <property type="entry name" value="VOC"/>
    <property type="match status" value="1"/>
</dbReference>
<dbReference type="PANTHER" id="PTHR36503:SF1">
    <property type="entry name" value="BLR2520 PROTEIN"/>
    <property type="match status" value="1"/>
</dbReference>
<comment type="caution">
    <text evidence="2">The sequence shown here is derived from an EMBL/GenBank/DDBJ whole genome shotgun (WGS) entry which is preliminary data.</text>
</comment>
<evidence type="ECO:0000259" key="1">
    <source>
        <dbReference type="PROSITE" id="PS51819"/>
    </source>
</evidence>
<gene>
    <name evidence="2" type="ORF">JF547_08040</name>
</gene>
<dbReference type="InterPro" id="IPR029068">
    <property type="entry name" value="Glyas_Bleomycin-R_OHBP_Dase"/>
</dbReference>
<evidence type="ECO:0000313" key="3">
    <source>
        <dbReference type="Proteomes" id="UP000664405"/>
    </source>
</evidence>
<accession>A0A8I1M6X9</accession>
<dbReference type="EMBL" id="JAEKJW010000002">
    <property type="protein sequence ID" value="MBN8196415.1"/>
    <property type="molecule type" value="Genomic_DNA"/>
</dbReference>
<sequence length="140" mass="15577">MQQQISVITLGISDLDRSRRFYQRGFGWVPVFENADISFYQMNGFVLGTWLKDALLDDMQRPESDGPSAFSLAHNVAEDHQVGELMDRLIAAGGKMLRPADAPPYGGLRGYVADPDGHAWEIAWNPAWTIDANGHVRFGV</sequence>
<name>A0A8I1M6X9_9PROT</name>